<evidence type="ECO:0000313" key="13">
    <source>
        <dbReference type="EMBL" id="WOH07412.1"/>
    </source>
</evidence>
<dbReference type="InterPro" id="IPR003593">
    <property type="entry name" value="AAA+_ATPase"/>
</dbReference>
<keyword evidence="14" id="KW-1185">Reference proteome</keyword>
<dbReference type="InterPro" id="IPR034003">
    <property type="entry name" value="ABCG_PDR_2"/>
</dbReference>
<keyword evidence="8 11" id="KW-1133">Transmembrane helix</keyword>
<gene>
    <name evidence="13" type="ORF">DCAR_0726842</name>
</gene>
<evidence type="ECO:0000256" key="2">
    <source>
        <dbReference type="ARBA" id="ARBA00006012"/>
    </source>
</evidence>
<evidence type="ECO:0000256" key="8">
    <source>
        <dbReference type="ARBA" id="ARBA00022989"/>
    </source>
</evidence>
<dbReference type="Pfam" id="PF00005">
    <property type="entry name" value="ABC_tran"/>
    <property type="match status" value="2"/>
</dbReference>
<keyword evidence="7" id="KW-0067">ATP-binding</keyword>
<feature type="transmembrane region" description="Helical" evidence="11">
    <location>
        <begin position="1135"/>
        <end position="1155"/>
    </location>
</feature>
<dbReference type="InterPro" id="IPR013525">
    <property type="entry name" value="ABC2_TM"/>
</dbReference>
<evidence type="ECO:0000256" key="7">
    <source>
        <dbReference type="ARBA" id="ARBA00022840"/>
    </source>
</evidence>
<dbReference type="InterPro" id="IPR029481">
    <property type="entry name" value="ABC_trans_N"/>
</dbReference>
<dbReference type="CDD" id="cd03232">
    <property type="entry name" value="ABCG_PDR_domain2"/>
    <property type="match status" value="1"/>
</dbReference>
<dbReference type="Pfam" id="PF14510">
    <property type="entry name" value="ABC_trans_N"/>
    <property type="match status" value="1"/>
</dbReference>
<keyword evidence="6" id="KW-0547">Nucleotide-binding</keyword>
<dbReference type="InterPro" id="IPR003439">
    <property type="entry name" value="ABC_transporter-like_ATP-bd"/>
</dbReference>
<feature type="domain" description="ABC transporter" evidence="12">
    <location>
        <begin position="790"/>
        <end position="1044"/>
    </location>
</feature>
<dbReference type="GO" id="GO:0016887">
    <property type="term" value="F:ATP hydrolysis activity"/>
    <property type="evidence" value="ECO:0007669"/>
    <property type="project" value="InterPro"/>
</dbReference>
<reference evidence="13" key="2">
    <citation type="submission" date="2022-03" db="EMBL/GenBank/DDBJ databases">
        <title>Draft title - Genomic analysis of global carrot germplasm unveils the trajectory of domestication and the origin of high carotenoid orange carrot.</title>
        <authorList>
            <person name="Iorizzo M."/>
            <person name="Ellison S."/>
            <person name="Senalik D."/>
            <person name="Macko-Podgorni A."/>
            <person name="Grzebelus D."/>
            <person name="Bostan H."/>
            <person name="Rolling W."/>
            <person name="Curaba J."/>
            <person name="Simon P."/>
        </authorList>
    </citation>
    <scope>NUCLEOTIDE SEQUENCE</scope>
    <source>
        <tissue evidence="13">Leaf</tissue>
    </source>
</reference>
<dbReference type="PROSITE" id="PS50893">
    <property type="entry name" value="ABC_TRANSPORTER_2"/>
    <property type="match status" value="2"/>
</dbReference>
<keyword evidence="9 11" id="KW-0472">Membrane</keyword>
<evidence type="ECO:0000256" key="9">
    <source>
        <dbReference type="ARBA" id="ARBA00023136"/>
    </source>
</evidence>
<keyword evidence="4 11" id="KW-0812">Transmembrane</keyword>
<dbReference type="PANTHER" id="PTHR19241">
    <property type="entry name" value="ATP-BINDING CASSETTE TRANSPORTER"/>
    <property type="match status" value="1"/>
</dbReference>
<evidence type="ECO:0000259" key="12">
    <source>
        <dbReference type="PROSITE" id="PS50893"/>
    </source>
</evidence>
<dbReference type="SMART" id="SM00382">
    <property type="entry name" value="AAA"/>
    <property type="match status" value="2"/>
</dbReference>
<feature type="region of interest" description="Disordered" evidence="10">
    <location>
        <begin position="1"/>
        <end position="23"/>
    </location>
</feature>
<evidence type="ECO:0000256" key="3">
    <source>
        <dbReference type="ARBA" id="ARBA00022448"/>
    </source>
</evidence>
<feature type="domain" description="ABC transporter" evidence="12">
    <location>
        <begin position="135"/>
        <end position="408"/>
    </location>
</feature>
<dbReference type="GO" id="GO:0005524">
    <property type="term" value="F:ATP binding"/>
    <property type="evidence" value="ECO:0007669"/>
    <property type="project" value="UniProtKB-KW"/>
</dbReference>
<name>A0AAF0XI03_DAUCS</name>
<dbReference type="FunFam" id="3.40.50.300:FF:000179">
    <property type="entry name" value="ABC transporter G family member 34"/>
    <property type="match status" value="1"/>
</dbReference>
<dbReference type="FunFam" id="3.40.50.300:FF:000157">
    <property type="entry name" value="ABC transporter G family member 34"/>
    <property type="match status" value="1"/>
</dbReference>
<feature type="transmembrane region" description="Helical" evidence="11">
    <location>
        <begin position="632"/>
        <end position="653"/>
    </location>
</feature>
<comment type="subcellular location">
    <subcellularLocation>
        <location evidence="1">Membrane</location>
        <topology evidence="1">Multi-pass membrane protein</topology>
    </subcellularLocation>
</comment>
<keyword evidence="5" id="KW-0677">Repeat</keyword>
<dbReference type="InterPro" id="IPR043926">
    <property type="entry name" value="ABCG_dom"/>
</dbReference>
<dbReference type="GO" id="GO:0140359">
    <property type="term" value="F:ABC-type transporter activity"/>
    <property type="evidence" value="ECO:0007669"/>
    <property type="project" value="InterPro"/>
</dbReference>
<dbReference type="InterPro" id="IPR027417">
    <property type="entry name" value="P-loop_NTPase"/>
</dbReference>
<feature type="transmembrane region" description="Helical" evidence="11">
    <location>
        <begin position="1361"/>
        <end position="1383"/>
    </location>
</feature>
<proteinExistence type="inferred from homology"/>
<dbReference type="SUPFAM" id="SSF52540">
    <property type="entry name" value="P-loop containing nucleoside triphosphate hydrolases"/>
    <property type="match status" value="2"/>
</dbReference>
<evidence type="ECO:0000256" key="4">
    <source>
        <dbReference type="ARBA" id="ARBA00022692"/>
    </source>
</evidence>
<dbReference type="InterPro" id="IPR013581">
    <property type="entry name" value="PDR_assoc"/>
</dbReference>
<evidence type="ECO:0000256" key="1">
    <source>
        <dbReference type="ARBA" id="ARBA00004141"/>
    </source>
</evidence>
<dbReference type="Pfam" id="PF01061">
    <property type="entry name" value="ABC2_membrane"/>
    <property type="match status" value="2"/>
</dbReference>
<protein>
    <recommendedName>
        <fullName evidence="12">ABC transporter domain-containing protein</fullName>
    </recommendedName>
</protein>
<feature type="transmembrane region" description="Helical" evidence="11">
    <location>
        <begin position="713"/>
        <end position="737"/>
    </location>
</feature>
<keyword evidence="3" id="KW-0813">Transport</keyword>
<organism evidence="13 14">
    <name type="scientific">Daucus carota subsp. sativus</name>
    <name type="common">Carrot</name>
    <dbReference type="NCBI Taxonomy" id="79200"/>
    <lineage>
        <taxon>Eukaryota</taxon>
        <taxon>Viridiplantae</taxon>
        <taxon>Streptophyta</taxon>
        <taxon>Embryophyta</taxon>
        <taxon>Tracheophyta</taxon>
        <taxon>Spermatophyta</taxon>
        <taxon>Magnoliopsida</taxon>
        <taxon>eudicotyledons</taxon>
        <taxon>Gunneridae</taxon>
        <taxon>Pentapetalae</taxon>
        <taxon>asterids</taxon>
        <taxon>campanulids</taxon>
        <taxon>Apiales</taxon>
        <taxon>Apiaceae</taxon>
        <taxon>Apioideae</taxon>
        <taxon>Scandiceae</taxon>
        <taxon>Daucinae</taxon>
        <taxon>Daucus</taxon>
        <taxon>Daucus sect. Daucus</taxon>
    </lineage>
</organism>
<dbReference type="GO" id="GO:0005886">
    <property type="term" value="C:plasma membrane"/>
    <property type="evidence" value="ECO:0007669"/>
    <property type="project" value="UniProtKB-ARBA"/>
</dbReference>
<feature type="transmembrane region" description="Helical" evidence="11">
    <location>
        <begin position="509"/>
        <end position="530"/>
    </location>
</feature>
<dbReference type="Gene3D" id="3.40.50.300">
    <property type="entry name" value="P-loop containing nucleotide triphosphate hydrolases"/>
    <property type="match status" value="2"/>
</dbReference>
<reference evidence="13" key="1">
    <citation type="journal article" date="2016" name="Nat. Genet.">
        <title>A high-quality carrot genome assembly provides new insights into carotenoid accumulation and asterid genome evolution.</title>
        <authorList>
            <person name="Iorizzo M."/>
            <person name="Ellison S."/>
            <person name="Senalik D."/>
            <person name="Zeng P."/>
            <person name="Satapoomin P."/>
            <person name="Huang J."/>
            <person name="Bowman M."/>
            <person name="Iovene M."/>
            <person name="Sanseverino W."/>
            <person name="Cavagnaro P."/>
            <person name="Yildiz M."/>
            <person name="Macko-Podgorni A."/>
            <person name="Moranska E."/>
            <person name="Grzebelus E."/>
            <person name="Grzebelus D."/>
            <person name="Ashrafi H."/>
            <person name="Zheng Z."/>
            <person name="Cheng S."/>
            <person name="Spooner D."/>
            <person name="Van Deynze A."/>
            <person name="Simon P."/>
        </authorList>
    </citation>
    <scope>NUCLEOTIDE SEQUENCE</scope>
    <source>
        <tissue evidence="13">Leaf</tissue>
    </source>
</reference>
<feature type="transmembrane region" description="Helical" evidence="11">
    <location>
        <begin position="542"/>
        <end position="561"/>
    </location>
</feature>
<dbReference type="Pfam" id="PF08370">
    <property type="entry name" value="PDR_assoc"/>
    <property type="match status" value="1"/>
</dbReference>
<feature type="transmembrane region" description="Helical" evidence="11">
    <location>
        <begin position="1280"/>
        <end position="1300"/>
    </location>
</feature>
<accession>A0AAF0XI03</accession>
<evidence type="ECO:0000256" key="5">
    <source>
        <dbReference type="ARBA" id="ARBA00022737"/>
    </source>
</evidence>
<feature type="transmembrane region" description="Helical" evidence="11">
    <location>
        <begin position="1252"/>
        <end position="1273"/>
    </location>
</feature>
<comment type="similarity">
    <text evidence="2">Belongs to the ABC transporter superfamily. ABCG family. PDR (TC 3.A.1.205) subfamily.</text>
</comment>
<dbReference type="Proteomes" id="UP000077755">
    <property type="component" value="Chromosome 7"/>
</dbReference>
<feature type="transmembrane region" description="Helical" evidence="11">
    <location>
        <begin position="1167"/>
        <end position="1192"/>
    </location>
</feature>
<feature type="transmembrane region" description="Helical" evidence="11">
    <location>
        <begin position="585"/>
        <end position="611"/>
    </location>
</feature>
<evidence type="ECO:0000256" key="10">
    <source>
        <dbReference type="SAM" id="MobiDB-lite"/>
    </source>
</evidence>
<evidence type="ECO:0000256" key="6">
    <source>
        <dbReference type="ARBA" id="ARBA00022741"/>
    </source>
</evidence>
<evidence type="ECO:0000313" key="14">
    <source>
        <dbReference type="Proteomes" id="UP000077755"/>
    </source>
</evidence>
<feature type="transmembrane region" description="Helical" evidence="11">
    <location>
        <begin position="1212"/>
        <end position="1232"/>
    </location>
</feature>
<evidence type="ECO:0000256" key="11">
    <source>
        <dbReference type="SAM" id="Phobius"/>
    </source>
</evidence>
<dbReference type="Pfam" id="PF19055">
    <property type="entry name" value="ABC2_membrane_7"/>
    <property type="match status" value="2"/>
</dbReference>
<dbReference type="EMBL" id="CP093349">
    <property type="protein sequence ID" value="WOH07412.1"/>
    <property type="molecule type" value="Genomic_DNA"/>
</dbReference>
<sequence>MAKTVSFKRSSSSFDRGSVASEEDEKELEWAAIERLPTMRRLRMSVIEDDEDGQNRVVDVAKLGPGEKRVFIHKLINHVQTDNARLLLKMKQRMDKVGIKLPTVEVRYKNLCVEAKCEVVQGEPLPTLWNSFKSIFAISYCRAPEAKVGIIKGISGIIKPSRMTLLLGPPGCGKTTLLKALAGKLDKSLKVSGEVSYNECKLDDLNSQKISAYISQYDLHTPEMTVRETIDFSARCQGVESRKEMMAEISRREKQAGIVPESEIDTYMKAISVSGLERTLQTDYTMKILGLDVCADTPVGDAIRRGISGGQKRRLATGEMIVSPKRVLFMDEISNGLDTSTTFQIISCLQQLVHITNVTALISLLQPAPETFDLFDDIILYAEGKVVYHGPRVDTLEFFHACGFQCPERKGVADFLQEVTSKKDQRQYWYNADVPYRYITVDEFCEKFKNSRMGHSLDEELSRTVEDSESYLKKDILLNDKKNKYSTNKWGLFKACLDREILLTRRNSFIHIFKLAQLIIIAIITMTVFLRTRMTVDSEHSTYIMGSLFYGIIRILTNGMGELNMTVTRLPVFYKERALSFYPSWAYAITAFLLRIPFSLVEFFCQFLLFFTLHQASVSLFRMLASICQTEVAATFSCNLLVLIMLLFGGFIIPQHSLPGWLQWGFWTSMVSYAEIGISVNEFLAPRWAKVTSGNSTIGHETLSSHGLNFKGYTYWISLGALLGFTFLLNVGFTLALTYKKSPGASQAVISYEKLQQLQEDQCNDKDDNNERSTTTTPHKVVLPFEPLTLTFENVRYYVETPAEMRKTGIYQETRLQLLHDMTGAFKPGVLTALMGESGAGKTTLMDILSGRKDSKHIEGVIRVGGFPKVQQTFARISGYCEQSDIHSPQITVEESVLFSSWLRLPSHISATTRTDFVRDVLTLVELDGIKNSLVGVPGVSGLSNEQRKRLTIAVELVSNPSIIFMDEPTSGLDARAAAIVMRAVKNVADTGRTVVCTIHQPSIDIFEAFDELILMKKGGQIVYSGPLGQHSCKLIDYFESIPGVPVIKKNYNPATWMLEITMGSIEEQLGLDFAQVYKESQLYKENIEQIKVLREPQGSSRELHFPTQFPRNGWEQYKACLWKQNLSYWRSPSYNFKCLSFATVSAVLMGVVLWQKGTKIQDQQDLFNILSAVFIVLQVIGTNNCSSVIAIVASERSVLYREMFSGMYSSYAYSFAQVCIEIPYLLVQALVYSTITYSAMGFYWSISKVVWYFYVSFFSLLYFSYQGMLIVSLSPDMKVASILAVATYTILSLFSGFLIPGPAIPKWWVWLYYITPTSWFLNGIITPQYGDIKQEISAFGERKALTSFLEDYFGFHHDRIGLVAVIVAIYPILCAFLFAYFIGKLKFQRR</sequence>